<dbReference type="SUPFAM" id="SSF53756">
    <property type="entry name" value="UDP-Glycosyltransferase/glycogen phosphorylase"/>
    <property type="match status" value="1"/>
</dbReference>
<evidence type="ECO:0000313" key="3">
    <source>
        <dbReference type="EMBL" id="GAA5022801.1"/>
    </source>
</evidence>
<dbReference type="PANTHER" id="PTHR22916:SF3">
    <property type="entry name" value="UDP-GLCNAC:BETAGAL BETA-1,3-N-ACETYLGLUCOSAMINYLTRANSFERASE-LIKE PROTEIN 1"/>
    <property type="match status" value="1"/>
</dbReference>
<dbReference type="SUPFAM" id="SSF53448">
    <property type="entry name" value="Nucleotide-diphospho-sugar transferases"/>
    <property type="match status" value="1"/>
</dbReference>
<dbReference type="InterPro" id="IPR029044">
    <property type="entry name" value="Nucleotide-diphossugar_trans"/>
</dbReference>
<feature type="domain" description="Glycosyltransferase 2-like" evidence="2">
    <location>
        <begin position="319"/>
        <end position="452"/>
    </location>
</feature>
<protein>
    <recommendedName>
        <fullName evidence="2">Glycosyltransferase 2-like domain-containing protein</fullName>
    </recommendedName>
</protein>
<accession>A0ABP9J927</accession>
<evidence type="ECO:0000259" key="2">
    <source>
        <dbReference type="Pfam" id="PF00535"/>
    </source>
</evidence>
<dbReference type="Gene3D" id="3.90.550.10">
    <property type="entry name" value="Spore Coat Polysaccharide Biosynthesis Protein SpsA, Chain A"/>
    <property type="match status" value="1"/>
</dbReference>
<feature type="coiled-coil region" evidence="1">
    <location>
        <begin position="11"/>
        <end position="63"/>
    </location>
</feature>
<gene>
    <name evidence="3" type="ORF">GCM10023258_13430</name>
</gene>
<evidence type="ECO:0000313" key="4">
    <source>
        <dbReference type="Proteomes" id="UP001500427"/>
    </source>
</evidence>
<name>A0ABP9J927_9MICO</name>
<reference evidence="4" key="1">
    <citation type="journal article" date="2019" name="Int. J. Syst. Evol. Microbiol.">
        <title>The Global Catalogue of Microorganisms (GCM) 10K type strain sequencing project: providing services to taxonomists for standard genome sequencing and annotation.</title>
        <authorList>
            <consortium name="The Broad Institute Genomics Platform"/>
            <consortium name="The Broad Institute Genome Sequencing Center for Infectious Disease"/>
            <person name="Wu L."/>
            <person name="Ma J."/>
        </authorList>
    </citation>
    <scope>NUCLEOTIDE SEQUENCE [LARGE SCALE GENOMIC DNA]</scope>
    <source>
        <strain evidence="4">JCM 17687</strain>
    </source>
</reference>
<dbReference type="Pfam" id="PF00535">
    <property type="entry name" value="Glycos_transf_2"/>
    <property type="match status" value="1"/>
</dbReference>
<dbReference type="RefSeq" id="WP_345506680.1">
    <property type="nucleotide sequence ID" value="NZ_BAABIW010000009.1"/>
</dbReference>
<dbReference type="Proteomes" id="UP001500427">
    <property type="component" value="Unassembled WGS sequence"/>
</dbReference>
<sequence length="937" mass="103800">MTAEHLDQNEVRTLTAELAHLREREQSANVQLRNAQMTHAAQVAGLTDQLRTMEQRAEKAAAALRCAAGAPTTSAASQAQIIKDHVAAEIRRAQAIGASAPRMTVNVALGPDYFYGGQHHKDIRVMEQIAMRNASVAARDVIARSATNLLLGYKDVVTVSRSSQGGLIDDTRVRVFRSWHPRSLLSLARVVADQSFTQQDIDDALSLFRLTARLWGLSIFDQRATLIYAELLEAAGLHEELISVFRETNFEERFPVQVALLEHNHEMRSDQNAQHALRHLNRQLSAANIAPITVQAGGADLLERLEVEAPSVTNGPLVTIMMPTYNGSAHILTAIKSVLAQTWANLELIVVDDHSDDSEWEYLKSVAPADERLTLVRLESNQGAYRARLRAFSMAKGEFVAVHDDDDWSHPQKVETQVKALIADPGMVANMSYMARVDEDGRFVRINDNPEFNQRNYSSLMIRADDVRRLGMWDDLNRAADAEFHDRIFAATGKRVASIETPPLSFMRSRQGSLTSGEIRKGALDFGRQTYGLLYQNWHLQLKSSIVPNEEVSVDFSSSERPFPVPQNFLSGQRRPRYEPFDVVYCTDFRFPGGNSSLTNAEIRAAHEAGLRVAVLQLSSPVLRAPRPFNAAVARTVSELRIPVLAMEDTVETRVLLVRNPSVLEYADNLQPNVVSQRTLIVANTAPMGINGDEACYDLERCRLNAQRAFGAPVTISPESPHTRSLLRILAPEVALADFDWPGFVFDRDIAHEPKHPARRQPVLGRHSRDHRLKWPDSKEEISATYIGGDRYETRILGGAGSIKSLIDLSVAGVQVHPFGSVEPRAFVSEVDFWVYMHSSQLIESFGMAALEAMASGCVVILPAYMEPLFGSAAIYATPAEVAGIVSASWADDASFQRQSELALAFVREHFSATAYIRRLRAVMAAAEESFAQAGVV</sequence>
<organism evidence="3 4">
    <name type="scientific">Terrabacter aeriphilus</name>
    <dbReference type="NCBI Taxonomy" id="515662"/>
    <lineage>
        <taxon>Bacteria</taxon>
        <taxon>Bacillati</taxon>
        <taxon>Actinomycetota</taxon>
        <taxon>Actinomycetes</taxon>
        <taxon>Micrococcales</taxon>
        <taxon>Intrasporangiaceae</taxon>
        <taxon>Terrabacter</taxon>
    </lineage>
</organism>
<keyword evidence="1" id="KW-0175">Coiled coil</keyword>
<proteinExistence type="predicted"/>
<dbReference type="EMBL" id="BAABIW010000009">
    <property type="protein sequence ID" value="GAA5022801.1"/>
    <property type="molecule type" value="Genomic_DNA"/>
</dbReference>
<dbReference type="Gene3D" id="3.40.50.2000">
    <property type="entry name" value="Glycogen Phosphorylase B"/>
    <property type="match status" value="1"/>
</dbReference>
<dbReference type="PANTHER" id="PTHR22916">
    <property type="entry name" value="GLYCOSYLTRANSFERASE"/>
    <property type="match status" value="1"/>
</dbReference>
<dbReference type="InterPro" id="IPR001173">
    <property type="entry name" value="Glyco_trans_2-like"/>
</dbReference>
<keyword evidence="4" id="KW-1185">Reference proteome</keyword>
<evidence type="ECO:0000256" key="1">
    <source>
        <dbReference type="SAM" id="Coils"/>
    </source>
</evidence>
<comment type="caution">
    <text evidence="3">The sequence shown here is derived from an EMBL/GenBank/DDBJ whole genome shotgun (WGS) entry which is preliminary data.</text>
</comment>
<dbReference type="CDD" id="cd00761">
    <property type="entry name" value="Glyco_tranf_GTA_type"/>
    <property type="match status" value="1"/>
</dbReference>